<proteinExistence type="predicted"/>
<organism evidence="1 2">
    <name type="scientific">Clostridium botulinum C</name>
    <dbReference type="NCBI Taxonomy" id="36828"/>
    <lineage>
        <taxon>Bacteria</taxon>
        <taxon>Bacillati</taxon>
        <taxon>Bacillota</taxon>
        <taxon>Clostridia</taxon>
        <taxon>Eubacteriales</taxon>
        <taxon>Clostridiaceae</taxon>
        <taxon>Clostridium</taxon>
    </lineage>
</organism>
<name>A0A9Q3V9C5_CLOBO</name>
<dbReference type="RefSeq" id="WP_231147883.1">
    <property type="nucleotide sequence ID" value="NZ_JAAMYB010000004.1"/>
</dbReference>
<comment type="caution">
    <text evidence="1">The sequence shown here is derived from an EMBL/GenBank/DDBJ whole genome shotgun (WGS) entry which is preliminary data.</text>
</comment>
<evidence type="ECO:0000313" key="1">
    <source>
        <dbReference type="EMBL" id="MCD3194789.1"/>
    </source>
</evidence>
<accession>A0A9Q3V9C5</accession>
<dbReference type="EMBL" id="JAAMYB010000004">
    <property type="protein sequence ID" value="MCD3194789.1"/>
    <property type="molecule type" value="Genomic_DNA"/>
</dbReference>
<reference evidence="1" key="2">
    <citation type="journal article" date="2021" name="Microorganisms">
        <title>Extensive Genome Exploration of Clostridium botulinum Group III Field Strains.</title>
        <authorList>
            <person name="Fillo S."/>
            <person name="Giordani F."/>
            <person name="Tonon E."/>
            <person name="Drigo I."/>
            <person name="Anselmo A."/>
            <person name="Fortunato A."/>
            <person name="Lista F."/>
            <person name="Bano L."/>
        </authorList>
    </citation>
    <scope>NUCLEOTIDE SEQUENCE</scope>
    <source>
        <strain evidence="1">IZSVe-TV_9877_3_12</strain>
    </source>
</reference>
<evidence type="ECO:0000313" key="2">
    <source>
        <dbReference type="Proteomes" id="UP000813637"/>
    </source>
</evidence>
<dbReference type="Proteomes" id="UP000813637">
    <property type="component" value="Unassembled WGS sequence"/>
</dbReference>
<dbReference type="AlphaFoldDB" id="A0A9Q3V9C5"/>
<protein>
    <submittedName>
        <fullName evidence="1">Uncharacterized protein</fullName>
    </submittedName>
</protein>
<sequence length="280" mass="32914">MVELNKDNKGVDVNKLIKIDELELLLKKDIKISGNEQENLLGVIHQPTIQDIINCGGEKFFATYLSIFCLTKEILLKELWNEEDATSNIDVNKVKLLDLFFLTLSNKQDNIDIVRQYNQLLLTGLTIFYKTTNIKYLKEDIGFIIDDKYIINRDNFDTLCAYIRIITCQEVAKIKEKPKNMSARRKDVYEKLMKGRQRKEQQNYIGIIDMINALIVDKRLINYDEYLNLTYYQLIHTYKVICFKSINNTQQIYCTVDVDPKSMKNSIWISNIKELNKKQI</sequence>
<gene>
    <name evidence="1" type="ORF">G8S53_05715</name>
</gene>
<reference evidence="1" key="1">
    <citation type="submission" date="2020-02" db="EMBL/GenBank/DDBJ databases">
        <authorList>
            <person name="Fillo S."/>
            <person name="Giordani F."/>
            <person name="Tonon E."/>
            <person name="Drigo I."/>
            <person name="Anselmo A."/>
            <person name="Fortunato A."/>
            <person name="Bano L."/>
            <person name="Lista F."/>
        </authorList>
    </citation>
    <scope>NUCLEOTIDE SEQUENCE</scope>
    <source>
        <strain evidence="1">IZSVe-TV_9877_3_12</strain>
    </source>
</reference>